<reference evidence="1" key="2">
    <citation type="submission" date="2020-05" db="EMBL/GenBank/DDBJ databases">
        <authorList>
            <person name="Kim H.-S."/>
            <person name="Proctor R.H."/>
            <person name="Brown D.W."/>
        </authorList>
    </citation>
    <scope>NUCLEOTIDE SEQUENCE</scope>
    <source>
        <strain evidence="1">NRRL 20472</strain>
    </source>
</reference>
<gene>
    <name evidence="1" type="ORF">FSARC_12883</name>
</gene>
<name>A0A8H4T5F7_9HYPO</name>
<dbReference type="EMBL" id="JABEXW010000913">
    <property type="protein sequence ID" value="KAF4951552.1"/>
    <property type="molecule type" value="Genomic_DNA"/>
</dbReference>
<organism evidence="1 2">
    <name type="scientific">Fusarium sarcochroum</name>
    <dbReference type="NCBI Taxonomy" id="1208366"/>
    <lineage>
        <taxon>Eukaryota</taxon>
        <taxon>Fungi</taxon>
        <taxon>Dikarya</taxon>
        <taxon>Ascomycota</taxon>
        <taxon>Pezizomycotina</taxon>
        <taxon>Sordariomycetes</taxon>
        <taxon>Hypocreomycetidae</taxon>
        <taxon>Hypocreales</taxon>
        <taxon>Nectriaceae</taxon>
        <taxon>Fusarium</taxon>
        <taxon>Fusarium lateritium species complex</taxon>
    </lineage>
</organism>
<accession>A0A8H4T5F7</accession>
<reference evidence="1" key="1">
    <citation type="journal article" date="2020" name="BMC Genomics">
        <title>Correction to: Identification and distribution of gene clusters required for synthesis of sphingolipid metabolism inhibitors in diverse species of the filamentous fungus Fusarium.</title>
        <authorList>
            <person name="Kim H.S."/>
            <person name="Lohmar J.M."/>
            <person name="Busman M."/>
            <person name="Brown D.W."/>
            <person name="Naumann T.A."/>
            <person name="Divon H.H."/>
            <person name="Lysoe E."/>
            <person name="Uhlig S."/>
            <person name="Proctor R.H."/>
        </authorList>
    </citation>
    <scope>NUCLEOTIDE SEQUENCE</scope>
    <source>
        <strain evidence="1">NRRL 20472</strain>
    </source>
</reference>
<proteinExistence type="predicted"/>
<dbReference type="OrthoDB" id="5346581at2759"/>
<dbReference type="AlphaFoldDB" id="A0A8H4T5F7"/>
<evidence type="ECO:0000313" key="1">
    <source>
        <dbReference type="EMBL" id="KAF4951552.1"/>
    </source>
</evidence>
<comment type="caution">
    <text evidence="1">The sequence shown here is derived from an EMBL/GenBank/DDBJ whole genome shotgun (WGS) entry which is preliminary data.</text>
</comment>
<sequence>MNPHVTPPQETTQSLDLLDDDRRHTLNQAVRNVLNTEVAEHTYAQILDGLPTEKSLTDSFPYFKDRPVYAINHVEICPGYIERAREFRKEFNLSQLQFEPKTLTKFQDADSGSYEYNLRLIELVVVACHQIGAYLFELDDGAHKHEYYQDWRDKVLEEKKNGVESRKYYKPPPIAFSHRSYRSFQQYPRGFADVAGYWAESKIFGGVVVFDRGESELECKSMWIHGDLVKGPKTLYPPSKEQFDALLNFFTSPKSEDSSYPFPIHGTRTNRPRWHPYHAFAHHHIFRDRFERKLPSRPPQPGCVESGVDWPELEDQQILMLANFTTSQGDSYNSEDEVAAAKERIRNITPSSPLWGSFGNSNTF</sequence>
<evidence type="ECO:0000313" key="2">
    <source>
        <dbReference type="Proteomes" id="UP000622797"/>
    </source>
</evidence>
<keyword evidence="2" id="KW-1185">Reference proteome</keyword>
<dbReference type="Proteomes" id="UP000622797">
    <property type="component" value="Unassembled WGS sequence"/>
</dbReference>
<protein>
    <submittedName>
        <fullName evidence="1">Uncharacterized protein</fullName>
    </submittedName>
</protein>